<name>A0ABN5ISA0_9CAUL</name>
<dbReference type="PROSITE" id="PS50977">
    <property type="entry name" value="HTH_TETR_2"/>
    <property type="match status" value="1"/>
</dbReference>
<feature type="domain" description="HTH tetR-type" evidence="6">
    <location>
        <begin position="20"/>
        <end position="80"/>
    </location>
</feature>
<evidence type="ECO:0000256" key="1">
    <source>
        <dbReference type="ARBA" id="ARBA00022491"/>
    </source>
</evidence>
<evidence type="ECO:0000256" key="2">
    <source>
        <dbReference type="ARBA" id="ARBA00023015"/>
    </source>
</evidence>
<dbReference type="InterPro" id="IPR036271">
    <property type="entry name" value="Tet_transcr_reg_TetR-rel_C_sf"/>
</dbReference>
<evidence type="ECO:0000256" key="4">
    <source>
        <dbReference type="ARBA" id="ARBA00023163"/>
    </source>
</evidence>
<dbReference type="Gene3D" id="1.10.357.10">
    <property type="entry name" value="Tetracycline Repressor, domain 2"/>
    <property type="match status" value="1"/>
</dbReference>
<dbReference type="InterPro" id="IPR001647">
    <property type="entry name" value="HTH_TetR"/>
</dbReference>
<feature type="DNA-binding region" description="H-T-H motif" evidence="5">
    <location>
        <begin position="43"/>
        <end position="62"/>
    </location>
</feature>
<dbReference type="Proteomes" id="UP000240527">
    <property type="component" value="Chromosome"/>
</dbReference>
<dbReference type="InterPro" id="IPR039538">
    <property type="entry name" value="BetI_C"/>
</dbReference>
<sequence length="206" mass="21888">MFGWKSQVRSRVAFTRAAPDVRRQDLVAAAEVVLAREGVGGTSVRAICAQAGVSPGLLRHYFEGVDELIACAYEAVGQRIDAALEAALAAAPPAPRARLLAYLTASFAPPVLDPNLLAAWIGFWSLVKTKPRIAAIHAGSYADFRARLERLLAEAGARDTRTAAIALTATVDGLWLELCLDPATFGPDEAAAIIARALEAWLPEEA</sequence>
<keyword evidence="2" id="KW-0805">Transcription regulation</keyword>
<dbReference type="PANTHER" id="PTHR30055:SF228">
    <property type="entry name" value="TRANSCRIPTIONAL REGULATOR-RELATED"/>
    <property type="match status" value="1"/>
</dbReference>
<keyword evidence="8" id="KW-1185">Reference proteome</keyword>
<dbReference type="Pfam" id="PF13977">
    <property type="entry name" value="TetR_C_6"/>
    <property type="match status" value="1"/>
</dbReference>
<dbReference type="Pfam" id="PF00440">
    <property type="entry name" value="TetR_N"/>
    <property type="match status" value="1"/>
</dbReference>
<dbReference type="EMBL" id="CP027850">
    <property type="protein sequence ID" value="AVQ01139.1"/>
    <property type="molecule type" value="Genomic_DNA"/>
</dbReference>
<protein>
    <submittedName>
        <fullName evidence="7">TetR family transcriptional regulator</fullName>
    </submittedName>
</protein>
<evidence type="ECO:0000313" key="7">
    <source>
        <dbReference type="EMBL" id="AVQ01139.1"/>
    </source>
</evidence>
<reference evidence="7 8" key="1">
    <citation type="journal article" date="2015" name="Biotechnol. Bioeng.">
        <title>Genome sequence and phenotypic characterization of Caulobacter segnis.</title>
        <authorList>
            <person name="Patel S."/>
            <person name="Fletcher B."/>
            <person name="Scott D.C."/>
            <person name="Ely B."/>
        </authorList>
    </citation>
    <scope>NUCLEOTIDE SEQUENCE [LARGE SCALE GENOMIC DNA]</scope>
    <source>
        <strain evidence="7 8">TK0059</strain>
    </source>
</reference>
<dbReference type="SUPFAM" id="SSF48498">
    <property type="entry name" value="Tetracyclin repressor-like, C-terminal domain"/>
    <property type="match status" value="1"/>
</dbReference>
<keyword evidence="1" id="KW-0678">Repressor</keyword>
<proteinExistence type="predicted"/>
<evidence type="ECO:0000256" key="5">
    <source>
        <dbReference type="PROSITE-ProRule" id="PRU00335"/>
    </source>
</evidence>
<keyword evidence="4" id="KW-0804">Transcription</keyword>
<dbReference type="PANTHER" id="PTHR30055">
    <property type="entry name" value="HTH-TYPE TRANSCRIPTIONAL REGULATOR RUTR"/>
    <property type="match status" value="1"/>
</dbReference>
<dbReference type="SUPFAM" id="SSF46689">
    <property type="entry name" value="Homeodomain-like"/>
    <property type="match status" value="1"/>
</dbReference>
<dbReference type="InterPro" id="IPR009057">
    <property type="entry name" value="Homeodomain-like_sf"/>
</dbReference>
<dbReference type="InterPro" id="IPR050109">
    <property type="entry name" value="HTH-type_TetR-like_transc_reg"/>
</dbReference>
<evidence type="ECO:0000256" key="3">
    <source>
        <dbReference type="ARBA" id="ARBA00023125"/>
    </source>
</evidence>
<organism evidence="7 8">
    <name type="scientific">Caulobacter segnis</name>
    <dbReference type="NCBI Taxonomy" id="88688"/>
    <lineage>
        <taxon>Bacteria</taxon>
        <taxon>Pseudomonadati</taxon>
        <taxon>Pseudomonadota</taxon>
        <taxon>Alphaproteobacteria</taxon>
        <taxon>Caulobacterales</taxon>
        <taxon>Caulobacteraceae</taxon>
        <taxon>Caulobacter</taxon>
    </lineage>
</organism>
<gene>
    <name evidence="7" type="ORF">B7G68_04255</name>
</gene>
<accession>A0ABN5ISA0</accession>
<evidence type="ECO:0000313" key="8">
    <source>
        <dbReference type="Proteomes" id="UP000240527"/>
    </source>
</evidence>
<keyword evidence="3 5" id="KW-0238">DNA-binding</keyword>
<evidence type="ECO:0000259" key="6">
    <source>
        <dbReference type="PROSITE" id="PS50977"/>
    </source>
</evidence>